<accession>A0A0D3DJL3</accession>
<proteinExistence type="predicted"/>
<dbReference type="HOGENOM" id="CLU_1847924_0_0_1"/>
<evidence type="ECO:0000313" key="2">
    <source>
        <dbReference type="EnsemblPlants" id="Bo8g011640.1"/>
    </source>
</evidence>
<dbReference type="STRING" id="109376.A0A0D3DJL3"/>
<dbReference type="eggNOG" id="KOG4155">
    <property type="taxonomic scope" value="Eukaryota"/>
</dbReference>
<reference evidence="2" key="2">
    <citation type="submission" date="2015-03" db="UniProtKB">
        <authorList>
            <consortium name="EnsemblPlants"/>
        </authorList>
    </citation>
    <scope>IDENTIFICATION</scope>
</reference>
<sequence>MAIQDNHSRNDPYRRLTFASFLKSDSLDAGDEAYHTDGDHNHSDNKDAISTNSDSQPLPHPPSPLPHLENRKLCWCQIPVIDEKLNLRRIGHHRSHFFASSATPISEAFLLASNPLSVTLFAKLSTASAITSTSESIDL</sequence>
<feature type="compositionally biased region" description="Basic and acidic residues" evidence="1">
    <location>
        <begin position="32"/>
        <end position="47"/>
    </location>
</feature>
<dbReference type="Proteomes" id="UP000032141">
    <property type="component" value="Chromosome C8"/>
</dbReference>
<organism evidence="2 3">
    <name type="scientific">Brassica oleracea var. oleracea</name>
    <dbReference type="NCBI Taxonomy" id="109376"/>
    <lineage>
        <taxon>Eukaryota</taxon>
        <taxon>Viridiplantae</taxon>
        <taxon>Streptophyta</taxon>
        <taxon>Embryophyta</taxon>
        <taxon>Tracheophyta</taxon>
        <taxon>Spermatophyta</taxon>
        <taxon>Magnoliopsida</taxon>
        <taxon>eudicotyledons</taxon>
        <taxon>Gunneridae</taxon>
        <taxon>Pentapetalae</taxon>
        <taxon>rosids</taxon>
        <taxon>malvids</taxon>
        <taxon>Brassicales</taxon>
        <taxon>Brassicaceae</taxon>
        <taxon>Brassiceae</taxon>
        <taxon>Brassica</taxon>
    </lineage>
</organism>
<feature type="region of interest" description="Disordered" evidence="1">
    <location>
        <begin position="32"/>
        <end position="64"/>
    </location>
</feature>
<keyword evidence="3" id="KW-1185">Reference proteome</keyword>
<evidence type="ECO:0000256" key="1">
    <source>
        <dbReference type="SAM" id="MobiDB-lite"/>
    </source>
</evidence>
<dbReference type="Gramene" id="Bo8g011640.1">
    <property type="protein sequence ID" value="Bo8g011640.1"/>
    <property type="gene ID" value="Bo8g011640"/>
</dbReference>
<name>A0A0D3DJL3_BRAOL</name>
<dbReference type="EnsemblPlants" id="Bo8g011640.1">
    <property type="protein sequence ID" value="Bo8g011640.1"/>
    <property type="gene ID" value="Bo8g011640"/>
</dbReference>
<dbReference type="AlphaFoldDB" id="A0A0D3DJL3"/>
<protein>
    <submittedName>
        <fullName evidence="2">Uncharacterized protein</fullName>
    </submittedName>
</protein>
<evidence type="ECO:0000313" key="3">
    <source>
        <dbReference type="Proteomes" id="UP000032141"/>
    </source>
</evidence>
<reference evidence="2 3" key="1">
    <citation type="journal article" date="2014" name="Genome Biol.">
        <title>Transcriptome and methylome profiling reveals relics of genome dominance in the mesopolyploid Brassica oleracea.</title>
        <authorList>
            <person name="Parkin I.A."/>
            <person name="Koh C."/>
            <person name="Tang H."/>
            <person name="Robinson S.J."/>
            <person name="Kagale S."/>
            <person name="Clarke W.E."/>
            <person name="Town C.D."/>
            <person name="Nixon J."/>
            <person name="Krishnakumar V."/>
            <person name="Bidwell S.L."/>
            <person name="Denoeud F."/>
            <person name="Belcram H."/>
            <person name="Links M.G."/>
            <person name="Just J."/>
            <person name="Clarke C."/>
            <person name="Bender T."/>
            <person name="Huebert T."/>
            <person name="Mason A.S."/>
            <person name="Pires J.C."/>
            <person name="Barker G."/>
            <person name="Moore J."/>
            <person name="Walley P.G."/>
            <person name="Manoli S."/>
            <person name="Batley J."/>
            <person name="Edwards D."/>
            <person name="Nelson M.N."/>
            <person name="Wang X."/>
            <person name="Paterson A.H."/>
            <person name="King G."/>
            <person name="Bancroft I."/>
            <person name="Chalhoub B."/>
            <person name="Sharpe A.G."/>
        </authorList>
    </citation>
    <scope>NUCLEOTIDE SEQUENCE</scope>
    <source>
        <strain evidence="2 3">cv. TO1000</strain>
    </source>
</reference>